<keyword evidence="1 3" id="KW-0378">Hydrolase</keyword>
<dbReference type="Gene3D" id="3.40.50.1820">
    <property type="entry name" value="alpha/beta hydrolase"/>
    <property type="match status" value="1"/>
</dbReference>
<dbReference type="InterPro" id="IPR013094">
    <property type="entry name" value="AB_hydrolase_3"/>
</dbReference>
<dbReference type="SUPFAM" id="SSF53474">
    <property type="entry name" value="alpha/beta-Hydrolases"/>
    <property type="match status" value="1"/>
</dbReference>
<dbReference type="PANTHER" id="PTHR48081">
    <property type="entry name" value="AB HYDROLASE SUPERFAMILY PROTEIN C4A8.06C"/>
    <property type="match status" value="1"/>
</dbReference>
<reference evidence="4" key="1">
    <citation type="submission" date="2019-02" db="EMBL/GenBank/DDBJ databases">
        <title>Glaciihabitans arcticus sp. nov., a psychrotolerant bacterium isolated from polar soil.</title>
        <authorList>
            <person name="Dahal R.H."/>
        </authorList>
    </citation>
    <scope>NUCLEOTIDE SEQUENCE [LARGE SCALE GENOMIC DNA]</scope>
    <source>
        <strain evidence="4">RP-3-7</strain>
    </source>
</reference>
<sequence length="284" mass="30339">MPFIIGLRGSKRLFSSAERTLARVAKHRLRPKSFSPPRSLKNVAVRFEAGWPVYDVGVTSAPRRALYLHGGANIYEIAPQHWSLVGRLAPGASALISVAIYPLAPEGTAGPLTEVAADLVAAMIREVGAQNVTILGDSAGGGMALATAMVLRDRGEPGVGVVMISPSLDLSLSDPDVIETAKIDPWLDIPGASAASELYRGDLPVEHPRVSALNGSLEGLGDLQIFTGTLDMLNPDARRLRARAAEAHHTLEFHEVEGMIHVYPILPIPEAAVARQQIIAFMTR</sequence>
<dbReference type="AlphaFoldDB" id="A0A4Q9H1E1"/>
<feature type="domain" description="Alpha/beta hydrolase fold-3" evidence="2">
    <location>
        <begin position="66"/>
        <end position="263"/>
    </location>
</feature>
<organism evidence="3 4">
    <name type="scientific">Glaciihabitans arcticus</name>
    <dbReference type="NCBI Taxonomy" id="2668039"/>
    <lineage>
        <taxon>Bacteria</taxon>
        <taxon>Bacillati</taxon>
        <taxon>Actinomycetota</taxon>
        <taxon>Actinomycetes</taxon>
        <taxon>Micrococcales</taxon>
        <taxon>Microbacteriaceae</taxon>
        <taxon>Glaciihabitans</taxon>
    </lineage>
</organism>
<dbReference type="InterPro" id="IPR050300">
    <property type="entry name" value="GDXG_lipolytic_enzyme"/>
</dbReference>
<protein>
    <submittedName>
        <fullName evidence="3">Alpha/beta hydrolase</fullName>
    </submittedName>
</protein>
<evidence type="ECO:0000313" key="3">
    <source>
        <dbReference type="EMBL" id="TBN58540.1"/>
    </source>
</evidence>
<evidence type="ECO:0000313" key="4">
    <source>
        <dbReference type="Proteomes" id="UP000294194"/>
    </source>
</evidence>
<comment type="caution">
    <text evidence="3">The sequence shown here is derived from an EMBL/GenBank/DDBJ whole genome shotgun (WGS) entry which is preliminary data.</text>
</comment>
<evidence type="ECO:0000259" key="2">
    <source>
        <dbReference type="Pfam" id="PF07859"/>
    </source>
</evidence>
<gene>
    <name evidence="3" type="ORF">EYE40_05590</name>
</gene>
<keyword evidence="4" id="KW-1185">Reference proteome</keyword>
<name>A0A4Q9H1E1_9MICO</name>
<dbReference type="PANTHER" id="PTHR48081:SF8">
    <property type="entry name" value="ALPHA_BETA HYDROLASE FOLD-3 DOMAIN-CONTAINING PROTEIN-RELATED"/>
    <property type="match status" value="1"/>
</dbReference>
<dbReference type="GO" id="GO:0016787">
    <property type="term" value="F:hydrolase activity"/>
    <property type="evidence" value="ECO:0007669"/>
    <property type="project" value="UniProtKB-KW"/>
</dbReference>
<accession>A0A4Q9H1E1</accession>
<dbReference type="EMBL" id="SISG01000001">
    <property type="protein sequence ID" value="TBN58540.1"/>
    <property type="molecule type" value="Genomic_DNA"/>
</dbReference>
<proteinExistence type="predicted"/>
<evidence type="ECO:0000256" key="1">
    <source>
        <dbReference type="ARBA" id="ARBA00022801"/>
    </source>
</evidence>
<dbReference type="Pfam" id="PF07859">
    <property type="entry name" value="Abhydrolase_3"/>
    <property type="match status" value="1"/>
</dbReference>
<dbReference type="Proteomes" id="UP000294194">
    <property type="component" value="Unassembled WGS sequence"/>
</dbReference>
<dbReference type="InterPro" id="IPR029058">
    <property type="entry name" value="AB_hydrolase_fold"/>
</dbReference>